<evidence type="ECO:0000313" key="2">
    <source>
        <dbReference type="Proteomes" id="UP000594454"/>
    </source>
</evidence>
<dbReference type="InParanoid" id="A0A7R8UCX1"/>
<protein>
    <recommendedName>
        <fullName evidence="3">ATP-dependent DNA helicase</fullName>
    </recommendedName>
</protein>
<accession>A0A7R8UCX1</accession>
<reference evidence="1 2" key="1">
    <citation type="submission" date="2020-11" db="EMBL/GenBank/DDBJ databases">
        <authorList>
            <person name="Wallbank WR R."/>
            <person name="Pardo Diaz C."/>
            <person name="Kozak K."/>
            <person name="Martin S."/>
            <person name="Jiggins C."/>
            <person name="Moest M."/>
            <person name="Warren A I."/>
            <person name="Generalovic N T."/>
            <person name="Byers J.R.P. K."/>
            <person name="Montejo-Kovacevich G."/>
            <person name="Yen C E."/>
        </authorList>
    </citation>
    <scope>NUCLEOTIDE SEQUENCE [LARGE SCALE GENOMIC DNA]</scope>
</reference>
<dbReference type="InterPro" id="IPR027417">
    <property type="entry name" value="P-loop_NTPase"/>
</dbReference>
<dbReference type="EMBL" id="LR899009">
    <property type="protein sequence ID" value="CAD7078402.1"/>
    <property type="molecule type" value="Genomic_DNA"/>
</dbReference>
<dbReference type="PANTHER" id="PTHR47642">
    <property type="entry name" value="ATP-DEPENDENT DNA HELICASE"/>
    <property type="match status" value="1"/>
</dbReference>
<organism evidence="1 2">
    <name type="scientific">Hermetia illucens</name>
    <name type="common">Black soldier fly</name>
    <dbReference type="NCBI Taxonomy" id="343691"/>
    <lineage>
        <taxon>Eukaryota</taxon>
        <taxon>Metazoa</taxon>
        <taxon>Ecdysozoa</taxon>
        <taxon>Arthropoda</taxon>
        <taxon>Hexapoda</taxon>
        <taxon>Insecta</taxon>
        <taxon>Pterygota</taxon>
        <taxon>Neoptera</taxon>
        <taxon>Endopterygota</taxon>
        <taxon>Diptera</taxon>
        <taxon>Brachycera</taxon>
        <taxon>Stratiomyomorpha</taxon>
        <taxon>Stratiomyidae</taxon>
        <taxon>Hermetiinae</taxon>
        <taxon>Hermetia</taxon>
    </lineage>
</organism>
<name>A0A7R8UCX1_HERIL</name>
<dbReference type="PANTHER" id="PTHR47642:SF5">
    <property type="entry name" value="ATP-DEPENDENT DNA HELICASE"/>
    <property type="match status" value="1"/>
</dbReference>
<evidence type="ECO:0000313" key="1">
    <source>
        <dbReference type="EMBL" id="CAD7078402.1"/>
    </source>
</evidence>
<dbReference type="Proteomes" id="UP000594454">
    <property type="component" value="Chromosome 1"/>
</dbReference>
<dbReference type="InterPro" id="IPR051055">
    <property type="entry name" value="PIF1_helicase"/>
</dbReference>
<dbReference type="OrthoDB" id="10036850at2759"/>
<dbReference type="Gene3D" id="3.40.50.300">
    <property type="entry name" value="P-loop containing nucleotide triphosphate hydrolases"/>
    <property type="match status" value="1"/>
</dbReference>
<keyword evidence="2" id="KW-1185">Reference proteome</keyword>
<proteinExistence type="predicted"/>
<dbReference type="AlphaFoldDB" id="A0A7R8UCX1"/>
<sequence>MCLTYFASYYAYSKNASKTKNVELSDSEEETEGEYTVSSNWVKLLNNLSYVRRREKGKVIRFCRFSRAENDEEFYREQLMLPYPWRNEQLEILDPNINLQEKFEAYSESIKVASLPFNRLGGENQFELLLEAMRAAEDGVNEAEIHSSEGQPLKDFEYDEQIGDVSEDIIPGGRPRSDENEYVAEVVRQTMSLSEQELQTMARSLNADQRDLLQHVVYFFETASVSPPPINIFVSGGAGVEKSLLIKAIYQSVTHVFNRSPGSHPDDIRILLWAPTAKAAFGIGGQTIHSAFALLFHKQGTQWQIYLQV</sequence>
<gene>
    <name evidence="1" type="ORF">HERILL_LOCUS1670</name>
</gene>
<evidence type="ECO:0008006" key="3">
    <source>
        <dbReference type="Google" id="ProtNLM"/>
    </source>
</evidence>